<dbReference type="InterPro" id="IPR036034">
    <property type="entry name" value="PDZ_sf"/>
</dbReference>
<feature type="domain" description="PDZ" evidence="7">
    <location>
        <begin position="104"/>
        <end position="170"/>
    </location>
</feature>
<evidence type="ECO:0000259" key="7">
    <source>
        <dbReference type="PROSITE" id="PS50106"/>
    </source>
</evidence>
<dbReference type="InterPro" id="IPR041489">
    <property type="entry name" value="PDZ_6"/>
</dbReference>
<dbReference type="FunFam" id="2.30.42.10:FF:000063">
    <property type="entry name" value="Peptidase, S41 family"/>
    <property type="match status" value="1"/>
</dbReference>
<dbReference type="OrthoDB" id="9812068at2"/>
<evidence type="ECO:0000313" key="8">
    <source>
        <dbReference type="EMBL" id="PAB58110.1"/>
    </source>
</evidence>
<dbReference type="CDD" id="cd07560">
    <property type="entry name" value="Peptidase_S41_CPP"/>
    <property type="match status" value="1"/>
</dbReference>
<feature type="transmembrane region" description="Helical" evidence="6">
    <location>
        <begin position="7"/>
        <end position="30"/>
    </location>
</feature>
<evidence type="ECO:0000313" key="9">
    <source>
        <dbReference type="Proteomes" id="UP000216024"/>
    </source>
</evidence>
<dbReference type="Pfam" id="PF03572">
    <property type="entry name" value="Peptidase_S41"/>
    <property type="match status" value="1"/>
</dbReference>
<dbReference type="Proteomes" id="UP000216024">
    <property type="component" value="Unassembled WGS sequence"/>
</dbReference>
<dbReference type="GO" id="GO:0008236">
    <property type="term" value="F:serine-type peptidase activity"/>
    <property type="evidence" value="ECO:0007669"/>
    <property type="project" value="UniProtKB-KW"/>
</dbReference>
<name>A0A267MH36_9FIRM</name>
<keyword evidence="3 5" id="KW-0378">Hydrolase</keyword>
<dbReference type="SMART" id="SM00245">
    <property type="entry name" value="TSPc"/>
    <property type="match status" value="1"/>
</dbReference>
<dbReference type="GO" id="GO:0007165">
    <property type="term" value="P:signal transduction"/>
    <property type="evidence" value="ECO:0007669"/>
    <property type="project" value="TreeGrafter"/>
</dbReference>
<keyword evidence="4 5" id="KW-0720">Serine protease</keyword>
<dbReference type="PANTHER" id="PTHR32060:SF30">
    <property type="entry name" value="CARBOXY-TERMINAL PROCESSING PROTEASE CTPA"/>
    <property type="match status" value="1"/>
</dbReference>
<evidence type="ECO:0000256" key="4">
    <source>
        <dbReference type="ARBA" id="ARBA00022825"/>
    </source>
</evidence>
<dbReference type="Pfam" id="PF22694">
    <property type="entry name" value="CtpB_N-like"/>
    <property type="match status" value="1"/>
</dbReference>
<accession>A0A267MH36</accession>
<dbReference type="NCBIfam" id="TIGR00225">
    <property type="entry name" value="prc"/>
    <property type="match status" value="1"/>
</dbReference>
<evidence type="ECO:0000256" key="5">
    <source>
        <dbReference type="RuleBase" id="RU004404"/>
    </source>
</evidence>
<evidence type="ECO:0000256" key="6">
    <source>
        <dbReference type="SAM" id="Phobius"/>
    </source>
</evidence>
<dbReference type="Gene3D" id="3.90.226.10">
    <property type="entry name" value="2-enoyl-CoA Hydratase, Chain A, domain 1"/>
    <property type="match status" value="1"/>
</dbReference>
<protein>
    <submittedName>
        <fullName evidence="8">Peptidase S41</fullName>
    </submittedName>
</protein>
<comment type="similarity">
    <text evidence="1 5">Belongs to the peptidase S41A family.</text>
</comment>
<comment type="caution">
    <text evidence="8">The sequence shown here is derived from an EMBL/GenBank/DDBJ whole genome shotgun (WGS) entry which is preliminary data.</text>
</comment>
<dbReference type="SUPFAM" id="SSF50156">
    <property type="entry name" value="PDZ domain-like"/>
    <property type="match status" value="1"/>
</dbReference>
<dbReference type="Gene3D" id="2.30.42.10">
    <property type="match status" value="1"/>
</dbReference>
<dbReference type="GO" id="GO:0006508">
    <property type="term" value="P:proteolysis"/>
    <property type="evidence" value="ECO:0007669"/>
    <property type="project" value="UniProtKB-KW"/>
</dbReference>
<dbReference type="SUPFAM" id="SSF52096">
    <property type="entry name" value="ClpP/crotonase"/>
    <property type="match status" value="1"/>
</dbReference>
<dbReference type="RefSeq" id="WP_095134863.1">
    <property type="nucleotide sequence ID" value="NZ_NIBG01000019.1"/>
</dbReference>
<dbReference type="GO" id="GO:0030288">
    <property type="term" value="C:outer membrane-bounded periplasmic space"/>
    <property type="evidence" value="ECO:0007669"/>
    <property type="project" value="TreeGrafter"/>
</dbReference>
<reference evidence="8 9" key="1">
    <citation type="submission" date="2017-06" db="EMBL/GenBank/DDBJ databases">
        <title>Draft genome sequence of anaerobic fermentative bacterium Anaeromicrobium sediminis DY2726D isolated from West Pacific Ocean sediments.</title>
        <authorList>
            <person name="Zeng X."/>
        </authorList>
    </citation>
    <scope>NUCLEOTIDE SEQUENCE [LARGE SCALE GENOMIC DNA]</scope>
    <source>
        <strain evidence="8 9">DY2726D</strain>
    </source>
</reference>
<keyword evidence="6" id="KW-1133">Transmembrane helix</keyword>
<evidence type="ECO:0000256" key="3">
    <source>
        <dbReference type="ARBA" id="ARBA00022801"/>
    </source>
</evidence>
<dbReference type="Pfam" id="PF17820">
    <property type="entry name" value="PDZ_6"/>
    <property type="match status" value="1"/>
</dbReference>
<dbReference type="AlphaFoldDB" id="A0A267MH36"/>
<keyword evidence="9" id="KW-1185">Reference proteome</keyword>
<organism evidence="8 9">
    <name type="scientific">Anaeromicrobium sediminis</name>
    <dbReference type="NCBI Taxonomy" id="1478221"/>
    <lineage>
        <taxon>Bacteria</taxon>
        <taxon>Bacillati</taxon>
        <taxon>Bacillota</taxon>
        <taxon>Clostridia</taxon>
        <taxon>Peptostreptococcales</taxon>
        <taxon>Thermotaleaceae</taxon>
        <taxon>Anaeromicrobium</taxon>
    </lineage>
</organism>
<dbReference type="InterPro" id="IPR001478">
    <property type="entry name" value="PDZ"/>
</dbReference>
<gene>
    <name evidence="8" type="ORF">CCE28_16680</name>
</gene>
<dbReference type="InterPro" id="IPR055210">
    <property type="entry name" value="CtpA/B_N"/>
</dbReference>
<evidence type="ECO:0000256" key="1">
    <source>
        <dbReference type="ARBA" id="ARBA00009179"/>
    </source>
</evidence>
<dbReference type="Gene3D" id="3.30.750.44">
    <property type="match status" value="1"/>
</dbReference>
<dbReference type="EMBL" id="NIBG01000019">
    <property type="protein sequence ID" value="PAB58110.1"/>
    <property type="molecule type" value="Genomic_DNA"/>
</dbReference>
<dbReference type="CDD" id="cd06782">
    <property type="entry name" value="cpPDZ_CPP-like"/>
    <property type="match status" value="1"/>
</dbReference>
<dbReference type="InterPro" id="IPR005151">
    <property type="entry name" value="Tail-specific_protease"/>
</dbReference>
<evidence type="ECO:0000256" key="2">
    <source>
        <dbReference type="ARBA" id="ARBA00022670"/>
    </source>
</evidence>
<keyword evidence="6" id="KW-0472">Membrane</keyword>
<dbReference type="GO" id="GO:0004175">
    <property type="term" value="F:endopeptidase activity"/>
    <property type="evidence" value="ECO:0007669"/>
    <property type="project" value="TreeGrafter"/>
</dbReference>
<dbReference type="PROSITE" id="PS50106">
    <property type="entry name" value="PDZ"/>
    <property type="match status" value="1"/>
</dbReference>
<dbReference type="InterPro" id="IPR004447">
    <property type="entry name" value="Peptidase_S41A"/>
</dbReference>
<proteinExistence type="inferred from homology"/>
<dbReference type="InterPro" id="IPR029045">
    <property type="entry name" value="ClpP/crotonase-like_dom_sf"/>
</dbReference>
<keyword evidence="2 5" id="KW-0645">Protease</keyword>
<keyword evidence="6" id="KW-0812">Transmembrane</keyword>
<sequence>MNKKRSIFSYVAVILITAIITFGITNGISLKVGDKVVISRQNYEYYEDLDKTYGKMISLKNYIESEYYIPTEDKNFEDGMIKGMFSALEDPYSVYMGKKEFDDFMTHTSGTYGGIGVIMTPGKDGFITVVSPIEDTPGEKAGMKAGDKILKVNGKDVTADKLEEAVAMIKGEAGTKVNLTVLRPDTDKTFGVDITRQNIRLKTVKSKIMDNNIGYVRISMFDEQTAKDFKTHLTRLEKENINGLVIDLRNNPGGLLGQCTEIADLLLGKGTIVYTQDRTGKKTYEKSDASKVDFPYVLLVNKGSASASEILAGAVKDTNSGVLIGTTTFGKGLVQQVKPLKDGTGFKLTTAQYFTPNGTYIHGKGIEPNIVVELPQELKEKVGLSEKEDVQLIKALEVVNEKISNK</sequence>
<dbReference type="PANTHER" id="PTHR32060">
    <property type="entry name" value="TAIL-SPECIFIC PROTEASE"/>
    <property type="match status" value="1"/>
</dbReference>
<dbReference type="SMART" id="SM00228">
    <property type="entry name" value="PDZ"/>
    <property type="match status" value="1"/>
</dbReference>